<evidence type="ECO:0000256" key="10">
    <source>
        <dbReference type="ARBA" id="ARBA00022917"/>
    </source>
</evidence>
<evidence type="ECO:0000256" key="5">
    <source>
        <dbReference type="ARBA" id="ARBA00022598"/>
    </source>
</evidence>
<evidence type="ECO:0000256" key="2">
    <source>
        <dbReference type="ARBA" id="ARBA00010207"/>
    </source>
</evidence>
<comment type="subcellular location">
    <subcellularLocation>
        <location evidence="1 13">Cytoplasm</location>
    </subcellularLocation>
</comment>
<reference evidence="15" key="1">
    <citation type="submission" date="2017-02" db="EMBL/GenBank/DDBJ databases">
        <title>Delving into the versatile metabolic prowess of the omnipresent phylum Bacteroidetes.</title>
        <authorList>
            <person name="Nobu M.K."/>
            <person name="Mei R."/>
            <person name="Narihiro T."/>
            <person name="Kuroda K."/>
            <person name="Liu W.-T."/>
        </authorList>
    </citation>
    <scope>NUCLEOTIDE SEQUENCE</scope>
    <source>
        <strain evidence="15">ADurb.Bin131</strain>
    </source>
</reference>
<evidence type="ECO:0000313" key="15">
    <source>
        <dbReference type="EMBL" id="OQB72197.1"/>
    </source>
</evidence>
<dbReference type="SUPFAM" id="SSF46589">
    <property type="entry name" value="tRNA-binding arm"/>
    <property type="match status" value="1"/>
</dbReference>
<dbReference type="GO" id="GO:0005737">
    <property type="term" value="C:cytoplasm"/>
    <property type="evidence" value="ECO:0007669"/>
    <property type="project" value="UniProtKB-SubCell"/>
</dbReference>
<dbReference type="SUPFAM" id="SSF55681">
    <property type="entry name" value="Class II aaRS and biotin synthetases"/>
    <property type="match status" value="1"/>
</dbReference>
<evidence type="ECO:0000256" key="4">
    <source>
        <dbReference type="ARBA" id="ARBA00022490"/>
    </source>
</evidence>
<comment type="cofactor">
    <cofactor evidence="13">
        <name>Mg(2+)</name>
        <dbReference type="ChEBI" id="CHEBI:18420"/>
    </cofactor>
    <text evidence="13">Binds 2 magnesium ions per tetramer.</text>
</comment>
<gene>
    <name evidence="13 15" type="primary">pheS</name>
    <name evidence="15" type="ORF">BWX89_01441</name>
</gene>
<keyword evidence="5 13" id="KW-0436">Ligase</keyword>
<dbReference type="HAMAP" id="MF_00281">
    <property type="entry name" value="Phe_tRNA_synth_alpha1"/>
    <property type="match status" value="1"/>
</dbReference>
<keyword evidence="11 13" id="KW-0030">Aminoacyl-tRNA synthetase</keyword>
<dbReference type="InterPro" id="IPR002319">
    <property type="entry name" value="Phenylalanyl-tRNA_Synthase"/>
</dbReference>
<dbReference type="GO" id="GO:0000049">
    <property type="term" value="F:tRNA binding"/>
    <property type="evidence" value="ECO:0007669"/>
    <property type="project" value="InterPro"/>
</dbReference>
<dbReference type="PANTHER" id="PTHR11538">
    <property type="entry name" value="PHENYLALANYL-TRNA SYNTHETASE"/>
    <property type="match status" value="1"/>
</dbReference>
<dbReference type="Pfam" id="PF02912">
    <property type="entry name" value="Phe_tRNA-synt_N"/>
    <property type="match status" value="1"/>
</dbReference>
<dbReference type="Pfam" id="PF01409">
    <property type="entry name" value="tRNA-synt_2d"/>
    <property type="match status" value="1"/>
</dbReference>
<dbReference type="AlphaFoldDB" id="A0A1V6C5L2"/>
<evidence type="ECO:0000256" key="6">
    <source>
        <dbReference type="ARBA" id="ARBA00022723"/>
    </source>
</evidence>
<dbReference type="EC" id="6.1.1.20" evidence="13"/>
<protein>
    <recommendedName>
        <fullName evidence="13">Phenylalanine--tRNA ligase alpha subunit</fullName>
        <ecNumber evidence="13">6.1.1.20</ecNumber>
    </recommendedName>
    <alternativeName>
        <fullName evidence="13">Phenylalanyl-tRNA synthetase alpha subunit</fullName>
        <shortName evidence="13">PheRS</shortName>
    </alternativeName>
</protein>
<dbReference type="PANTHER" id="PTHR11538:SF41">
    <property type="entry name" value="PHENYLALANINE--TRNA LIGASE, MITOCHONDRIAL"/>
    <property type="match status" value="1"/>
</dbReference>
<dbReference type="InterPro" id="IPR045864">
    <property type="entry name" value="aa-tRNA-synth_II/BPL/LPL"/>
</dbReference>
<comment type="similarity">
    <text evidence="2 13">Belongs to the class-II aminoacyl-tRNA synthetase family. Phe-tRNA synthetase alpha subunit type 1 subfamily.</text>
</comment>
<evidence type="ECO:0000259" key="14">
    <source>
        <dbReference type="PROSITE" id="PS50862"/>
    </source>
</evidence>
<keyword evidence="4 13" id="KW-0963">Cytoplasm</keyword>
<name>A0A1V6C5L2_UNCT6</name>
<keyword evidence="9 13" id="KW-0460">Magnesium</keyword>
<evidence type="ECO:0000256" key="3">
    <source>
        <dbReference type="ARBA" id="ARBA00011209"/>
    </source>
</evidence>
<evidence type="ECO:0000256" key="1">
    <source>
        <dbReference type="ARBA" id="ARBA00004496"/>
    </source>
</evidence>
<dbReference type="EMBL" id="MWDQ01000138">
    <property type="protein sequence ID" value="OQB72197.1"/>
    <property type="molecule type" value="Genomic_DNA"/>
</dbReference>
<dbReference type="InterPro" id="IPR010978">
    <property type="entry name" value="tRNA-bd_arm"/>
</dbReference>
<keyword evidence="10 13" id="KW-0648">Protein biosynthesis</keyword>
<dbReference type="CDD" id="cd00496">
    <property type="entry name" value="PheRS_alpha_core"/>
    <property type="match status" value="1"/>
</dbReference>
<evidence type="ECO:0000256" key="13">
    <source>
        <dbReference type="HAMAP-Rule" id="MF_00281"/>
    </source>
</evidence>
<keyword evidence="8 13" id="KW-0067">ATP-binding</keyword>
<dbReference type="GO" id="GO:0005524">
    <property type="term" value="F:ATP binding"/>
    <property type="evidence" value="ECO:0007669"/>
    <property type="project" value="UniProtKB-UniRule"/>
</dbReference>
<proteinExistence type="inferred from homology"/>
<feature type="binding site" evidence="13">
    <location>
        <position position="257"/>
    </location>
    <ligand>
        <name>Mg(2+)</name>
        <dbReference type="ChEBI" id="CHEBI:18420"/>
        <note>shared with beta subunit</note>
    </ligand>
</feature>
<dbReference type="Proteomes" id="UP000485562">
    <property type="component" value="Unassembled WGS sequence"/>
</dbReference>
<dbReference type="InterPro" id="IPR006195">
    <property type="entry name" value="aa-tRNA-synth_II"/>
</dbReference>
<keyword evidence="6 13" id="KW-0479">Metal-binding</keyword>
<dbReference type="GO" id="GO:0006432">
    <property type="term" value="P:phenylalanyl-tRNA aminoacylation"/>
    <property type="evidence" value="ECO:0007669"/>
    <property type="project" value="UniProtKB-UniRule"/>
</dbReference>
<comment type="catalytic activity">
    <reaction evidence="12 13">
        <text>tRNA(Phe) + L-phenylalanine + ATP = L-phenylalanyl-tRNA(Phe) + AMP + diphosphate + H(+)</text>
        <dbReference type="Rhea" id="RHEA:19413"/>
        <dbReference type="Rhea" id="RHEA-COMP:9668"/>
        <dbReference type="Rhea" id="RHEA-COMP:9699"/>
        <dbReference type="ChEBI" id="CHEBI:15378"/>
        <dbReference type="ChEBI" id="CHEBI:30616"/>
        <dbReference type="ChEBI" id="CHEBI:33019"/>
        <dbReference type="ChEBI" id="CHEBI:58095"/>
        <dbReference type="ChEBI" id="CHEBI:78442"/>
        <dbReference type="ChEBI" id="CHEBI:78531"/>
        <dbReference type="ChEBI" id="CHEBI:456215"/>
        <dbReference type="EC" id="6.1.1.20"/>
    </reaction>
</comment>
<dbReference type="InterPro" id="IPR022911">
    <property type="entry name" value="Phe_tRNA_ligase_alpha1_bac"/>
</dbReference>
<comment type="subunit">
    <text evidence="3 13">Tetramer of two alpha and two beta subunits.</text>
</comment>
<dbReference type="NCBIfam" id="TIGR00468">
    <property type="entry name" value="pheS"/>
    <property type="match status" value="1"/>
</dbReference>
<dbReference type="GO" id="GO:0004826">
    <property type="term" value="F:phenylalanine-tRNA ligase activity"/>
    <property type="evidence" value="ECO:0007669"/>
    <property type="project" value="UniProtKB-UniRule"/>
</dbReference>
<dbReference type="GO" id="GO:0000287">
    <property type="term" value="F:magnesium ion binding"/>
    <property type="evidence" value="ECO:0007669"/>
    <property type="project" value="UniProtKB-UniRule"/>
</dbReference>
<keyword evidence="7 13" id="KW-0547">Nucleotide-binding</keyword>
<dbReference type="InterPro" id="IPR004529">
    <property type="entry name" value="Phe-tRNA-synth_IIc_asu"/>
</dbReference>
<organism evidence="15">
    <name type="scientific">candidate division TA06 bacterium ADurb.Bin131</name>
    <dbReference type="NCBI Taxonomy" id="1852827"/>
    <lineage>
        <taxon>Bacteria</taxon>
        <taxon>Bacteria division TA06</taxon>
    </lineage>
</organism>
<evidence type="ECO:0000256" key="9">
    <source>
        <dbReference type="ARBA" id="ARBA00022842"/>
    </source>
</evidence>
<sequence>MSHNEILENLDNIVKQAICELQKINDHTAIEQWRVKYFGRKGLFADITSAIPHISPELRSETGKKINTAKKQLMQMFEEKLGFLKNKEASDTDVNFTIPGIIPDVPNLHPITLVSREIVGIFQKLGFGIHVGPEIETDFYNFEALNMPENHPARDMWDTFYLDEDRKLLLRTHTSPVQVRVMQKLSPPLRIIAIGKTFRRDAFDASHSPVFHQVEGLMVDKNITFSNLKAVLIFFLRELFGSRVRVRFLPSYFPFTEPSAEISISCVICGGKGCQTCGNAGWLEILGAGMVHPEVFRKSGLDCKNITGFAFGAGIERIAMLKYGIDDIRQFYLNDKRFIQQFG</sequence>
<evidence type="ECO:0000256" key="12">
    <source>
        <dbReference type="ARBA" id="ARBA00049255"/>
    </source>
</evidence>
<dbReference type="Gene3D" id="3.30.930.10">
    <property type="entry name" value="Bira Bifunctional Protein, Domain 2"/>
    <property type="match status" value="1"/>
</dbReference>
<accession>A0A1V6C5L2</accession>
<feature type="domain" description="Aminoacyl-transfer RNA synthetases class-II family profile" evidence="14">
    <location>
        <begin position="114"/>
        <end position="321"/>
    </location>
</feature>
<dbReference type="InterPro" id="IPR004188">
    <property type="entry name" value="Phe-tRNA_ligase_II_N"/>
</dbReference>
<evidence type="ECO:0000256" key="8">
    <source>
        <dbReference type="ARBA" id="ARBA00022840"/>
    </source>
</evidence>
<comment type="caution">
    <text evidence="15">The sequence shown here is derived from an EMBL/GenBank/DDBJ whole genome shotgun (WGS) entry which is preliminary data.</text>
</comment>
<dbReference type="PROSITE" id="PS50862">
    <property type="entry name" value="AA_TRNA_LIGASE_II"/>
    <property type="match status" value="1"/>
</dbReference>
<evidence type="ECO:0000256" key="11">
    <source>
        <dbReference type="ARBA" id="ARBA00023146"/>
    </source>
</evidence>
<evidence type="ECO:0000256" key="7">
    <source>
        <dbReference type="ARBA" id="ARBA00022741"/>
    </source>
</evidence>